<sequence length="43" mass="4988">MYSSSAYISRRMNSLCSQWLLPTHESECMPFMGTVSWWIPSAD</sequence>
<dbReference type="AlphaFoldDB" id="A0A6J4VRJ3"/>
<organism evidence="1">
    <name type="scientific">uncultured Thermomicrobiales bacterium</name>
    <dbReference type="NCBI Taxonomy" id="1645740"/>
    <lineage>
        <taxon>Bacteria</taxon>
        <taxon>Pseudomonadati</taxon>
        <taxon>Thermomicrobiota</taxon>
        <taxon>Thermomicrobia</taxon>
        <taxon>Thermomicrobiales</taxon>
        <taxon>environmental samples</taxon>
    </lineage>
</organism>
<name>A0A6J4VRJ3_9BACT</name>
<accession>A0A6J4VRJ3</accession>
<evidence type="ECO:0000313" key="1">
    <source>
        <dbReference type="EMBL" id="CAA9587065.1"/>
    </source>
</evidence>
<proteinExistence type="predicted"/>
<dbReference type="EMBL" id="CADCWN010000320">
    <property type="protein sequence ID" value="CAA9587065.1"/>
    <property type="molecule type" value="Genomic_DNA"/>
</dbReference>
<gene>
    <name evidence="1" type="ORF">AVDCRST_MAG18-4037</name>
</gene>
<reference evidence="1" key="1">
    <citation type="submission" date="2020-02" db="EMBL/GenBank/DDBJ databases">
        <authorList>
            <person name="Meier V. D."/>
        </authorList>
    </citation>
    <scope>NUCLEOTIDE SEQUENCE</scope>
    <source>
        <strain evidence="1">AVDCRST_MAG18</strain>
    </source>
</reference>
<protein>
    <submittedName>
        <fullName evidence="1">Uncharacterized protein</fullName>
    </submittedName>
</protein>